<protein>
    <submittedName>
        <fullName evidence="2">Uncharacterized protein</fullName>
    </submittedName>
</protein>
<evidence type="ECO:0000313" key="3">
    <source>
        <dbReference type="Proteomes" id="UP000299102"/>
    </source>
</evidence>
<feature type="compositionally biased region" description="Basic and acidic residues" evidence="1">
    <location>
        <begin position="27"/>
        <end position="40"/>
    </location>
</feature>
<proteinExistence type="predicted"/>
<feature type="compositionally biased region" description="Basic residues" evidence="1">
    <location>
        <begin position="175"/>
        <end position="191"/>
    </location>
</feature>
<dbReference type="AlphaFoldDB" id="A0A4C1XEY1"/>
<dbReference type="EMBL" id="BGZK01000841">
    <property type="protein sequence ID" value="GBP62446.1"/>
    <property type="molecule type" value="Genomic_DNA"/>
</dbReference>
<dbReference type="Proteomes" id="UP000299102">
    <property type="component" value="Unassembled WGS sequence"/>
</dbReference>
<keyword evidence="3" id="KW-1185">Reference proteome</keyword>
<sequence>MYGPRASDSSSGSILTVGQSGGPAQRQQEEQEREREREEPYSCDTAPNETTATATATAIRRFGGLLRLRRYAAMLWPFAFAAPQRGGGLFFAAAEAALRPRNGRRRPSSLWGRRFRFRRRRTGRGGRLSSCLPAAAIGRAIAAAGLCRRRRLSTKRRANLEPARFARSRLATPPLHRRRRRRRTFSNRKMT</sequence>
<comment type="caution">
    <text evidence="2">The sequence shown here is derived from an EMBL/GenBank/DDBJ whole genome shotgun (WGS) entry which is preliminary data.</text>
</comment>
<gene>
    <name evidence="2" type="ORF">EVAR_3148_1</name>
</gene>
<organism evidence="2 3">
    <name type="scientific">Eumeta variegata</name>
    <name type="common">Bagworm moth</name>
    <name type="synonym">Eumeta japonica</name>
    <dbReference type="NCBI Taxonomy" id="151549"/>
    <lineage>
        <taxon>Eukaryota</taxon>
        <taxon>Metazoa</taxon>
        <taxon>Ecdysozoa</taxon>
        <taxon>Arthropoda</taxon>
        <taxon>Hexapoda</taxon>
        <taxon>Insecta</taxon>
        <taxon>Pterygota</taxon>
        <taxon>Neoptera</taxon>
        <taxon>Endopterygota</taxon>
        <taxon>Lepidoptera</taxon>
        <taxon>Glossata</taxon>
        <taxon>Ditrysia</taxon>
        <taxon>Tineoidea</taxon>
        <taxon>Psychidae</taxon>
        <taxon>Oiketicinae</taxon>
        <taxon>Eumeta</taxon>
    </lineage>
</organism>
<feature type="compositionally biased region" description="Polar residues" evidence="1">
    <location>
        <begin position="7"/>
        <end position="18"/>
    </location>
</feature>
<reference evidence="2 3" key="1">
    <citation type="journal article" date="2019" name="Commun. Biol.">
        <title>The bagworm genome reveals a unique fibroin gene that provides high tensile strength.</title>
        <authorList>
            <person name="Kono N."/>
            <person name="Nakamura H."/>
            <person name="Ohtoshi R."/>
            <person name="Tomita M."/>
            <person name="Numata K."/>
            <person name="Arakawa K."/>
        </authorList>
    </citation>
    <scope>NUCLEOTIDE SEQUENCE [LARGE SCALE GENOMIC DNA]</scope>
</reference>
<evidence type="ECO:0000256" key="1">
    <source>
        <dbReference type="SAM" id="MobiDB-lite"/>
    </source>
</evidence>
<accession>A0A4C1XEY1</accession>
<feature type="region of interest" description="Disordered" evidence="1">
    <location>
        <begin position="168"/>
        <end position="191"/>
    </location>
</feature>
<name>A0A4C1XEY1_EUMVA</name>
<evidence type="ECO:0000313" key="2">
    <source>
        <dbReference type="EMBL" id="GBP62446.1"/>
    </source>
</evidence>
<feature type="region of interest" description="Disordered" evidence="1">
    <location>
        <begin position="1"/>
        <end position="52"/>
    </location>
</feature>